<dbReference type="EMBL" id="PETL01000357">
    <property type="protein sequence ID" value="PIV63435.1"/>
    <property type="molecule type" value="Genomic_DNA"/>
</dbReference>
<reference evidence="2" key="1">
    <citation type="submission" date="2017-09" db="EMBL/GenBank/DDBJ databases">
        <title>Depth-based differentiation of microbial function through sediment-hosted aquifers and enrichment of novel symbionts in the deep terrestrial subsurface.</title>
        <authorList>
            <person name="Probst A.J."/>
            <person name="Ladd B."/>
            <person name="Jarett J.K."/>
            <person name="Geller-Mcgrath D.E."/>
            <person name="Sieber C.M.K."/>
            <person name="Emerson J.B."/>
            <person name="Anantharaman K."/>
            <person name="Thomas B.C."/>
            <person name="Malmstrom R."/>
            <person name="Stieglmeier M."/>
            <person name="Klingl A."/>
            <person name="Woyke T."/>
            <person name="Ryan C.M."/>
            <person name="Banfield J.F."/>
        </authorList>
    </citation>
    <scope>NUCLEOTIDE SEQUENCE [LARGE SCALE GENOMIC DNA]</scope>
</reference>
<dbReference type="InterPro" id="IPR007838">
    <property type="entry name" value="Cell_div_ZapA-like"/>
</dbReference>
<evidence type="ECO:0000313" key="1">
    <source>
        <dbReference type="EMBL" id="PIV63435.1"/>
    </source>
</evidence>
<dbReference type="SUPFAM" id="SSF102829">
    <property type="entry name" value="Cell division protein ZapA-like"/>
    <property type="match status" value="1"/>
</dbReference>
<dbReference type="Pfam" id="PF05164">
    <property type="entry name" value="ZapA"/>
    <property type="match status" value="1"/>
</dbReference>
<comment type="caution">
    <text evidence="1">The sequence shown here is derived from an EMBL/GenBank/DDBJ whole genome shotgun (WGS) entry which is preliminary data.</text>
</comment>
<evidence type="ECO:0008006" key="3">
    <source>
        <dbReference type="Google" id="ProtNLM"/>
    </source>
</evidence>
<dbReference type="AlphaFoldDB" id="A0A2M7E6W2"/>
<dbReference type="InterPro" id="IPR053712">
    <property type="entry name" value="Bac_CellDiv_Activator"/>
</dbReference>
<accession>A0A2M7E6W2</accession>
<dbReference type="Gene3D" id="6.10.250.790">
    <property type="match status" value="1"/>
</dbReference>
<proteinExistence type="predicted"/>
<dbReference type="InterPro" id="IPR036192">
    <property type="entry name" value="Cell_div_ZapA-like_sf"/>
</dbReference>
<evidence type="ECO:0000313" key="2">
    <source>
        <dbReference type="Proteomes" id="UP000228886"/>
    </source>
</evidence>
<sequence>MREKGKVEITIFGSKYILEGDKEYASRLADYINQKINERLKMSPDFSSLKLVVTTLLSVSDELFTLKDKRIKEKMESKYAQKKVDELIESVGKKAEELDRHVDRD</sequence>
<protein>
    <recommendedName>
        <fullName evidence="3">Cell division protein ZapA</fullName>
    </recommendedName>
</protein>
<organism evidence="1 2">
    <name type="scientific">bacterium (Candidatus Ratteibacteria) CG01_land_8_20_14_3_00_40_19</name>
    <dbReference type="NCBI Taxonomy" id="2014290"/>
    <lineage>
        <taxon>Bacteria</taxon>
        <taxon>Candidatus Ratteibacteria</taxon>
    </lineage>
</organism>
<dbReference type="Proteomes" id="UP000228886">
    <property type="component" value="Unassembled WGS sequence"/>
</dbReference>
<name>A0A2M7E6W2_9BACT</name>
<gene>
    <name evidence="1" type="ORF">COS11_07430</name>
</gene>